<protein>
    <submittedName>
        <fullName evidence="1">Uncharacterized protein</fullName>
    </submittedName>
</protein>
<accession>A0A8S5TFB2</accession>
<dbReference type="EMBL" id="BK032817">
    <property type="protein sequence ID" value="DAF61832.1"/>
    <property type="molecule type" value="Genomic_DNA"/>
</dbReference>
<organism evidence="1">
    <name type="scientific">Siphoviridae sp. ctbgC51</name>
    <dbReference type="NCBI Taxonomy" id="2827901"/>
    <lineage>
        <taxon>Viruses</taxon>
        <taxon>Duplodnaviria</taxon>
        <taxon>Heunggongvirae</taxon>
        <taxon>Uroviricota</taxon>
        <taxon>Caudoviricetes</taxon>
    </lineage>
</organism>
<sequence>MARKKQSLTIAAKAATNQATNTLDGTTEKLMNAARNVKEIGTDANIIVVITQNTQQKSKPSNEHTTQRIRVWPLKTANITKQNRN</sequence>
<proteinExistence type="predicted"/>
<reference evidence="1" key="1">
    <citation type="journal article" date="2021" name="Proc. Natl. Acad. Sci. U.S.A.">
        <title>A Catalog of Tens of Thousands of Viruses from Human Metagenomes Reveals Hidden Associations with Chronic Diseases.</title>
        <authorList>
            <person name="Tisza M.J."/>
            <person name="Buck C.B."/>
        </authorList>
    </citation>
    <scope>NUCLEOTIDE SEQUENCE</scope>
    <source>
        <strain evidence="1">CtbgC51</strain>
    </source>
</reference>
<evidence type="ECO:0000313" key="1">
    <source>
        <dbReference type="EMBL" id="DAF61832.1"/>
    </source>
</evidence>
<name>A0A8S5TFB2_9CAUD</name>